<reference evidence="3 4" key="1">
    <citation type="submission" date="2024-04" db="EMBL/GenBank/DDBJ databases">
        <authorList>
            <person name="Fracassetti M."/>
        </authorList>
    </citation>
    <scope>NUCLEOTIDE SEQUENCE [LARGE SCALE GENOMIC DNA]</scope>
</reference>
<evidence type="ECO:0000256" key="1">
    <source>
        <dbReference type="SAM" id="MobiDB-lite"/>
    </source>
</evidence>
<name>A0AAV2GQJ2_9ROSI</name>
<evidence type="ECO:0000313" key="3">
    <source>
        <dbReference type="EMBL" id="CAL1412537.1"/>
    </source>
</evidence>
<accession>A0AAV2GQJ2</accession>
<evidence type="ECO:0000313" key="4">
    <source>
        <dbReference type="Proteomes" id="UP001497516"/>
    </source>
</evidence>
<keyword evidence="4" id="KW-1185">Reference proteome</keyword>
<evidence type="ECO:0000259" key="2">
    <source>
        <dbReference type="Pfam" id="PF07727"/>
    </source>
</evidence>
<protein>
    <recommendedName>
        <fullName evidence="2">Reverse transcriptase Ty1/copia-type domain-containing protein</fullName>
    </recommendedName>
</protein>
<dbReference type="Pfam" id="PF07727">
    <property type="entry name" value="RVT_2"/>
    <property type="match status" value="1"/>
</dbReference>
<sequence>MGTNKGSAESIDFLFPVSTEETNSGGIEAPEEHHTSKCEPVTEVEEEKEAPAHIQKRHPPSQIIGQLKDGIHTRGKYQPGQYALVSLLEPRNYKEAITDDEWLNAMQEELLQFARLHVWELVPRPIDCLIIGTKWVFRNKTDEEGAVVKNKARLVAQGYL</sequence>
<organism evidence="3 4">
    <name type="scientific">Linum trigynum</name>
    <dbReference type="NCBI Taxonomy" id="586398"/>
    <lineage>
        <taxon>Eukaryota</taxon>
        <taxon>Viridiplantae</taxon>
        <taxon>Streptophyta</taxon>
        <taxon>Embryophyta</taxon>
        <taxon>Tracheophyta</taxon>
        <taxon>Spermatophyta</taxon>
        <taxon>Magnoliopsida</taxon>
        <taxon>eudicotyledons</taxon>
        <taxon>Gunneridae</taxon>
        <taxon>Pentapetalae</taxon>
        <taxon>rosids</taxon>
        <taxon>fabids</taxon>
        <taxon>Malpighiales</taxon>
        <taxon>Linaceae</taxon>
        <taxon>Linum</taxon>
    </lineage>
</organism>
<dbReference type="EMBL" id="OZ034822">
    <property type="protein sequence ID" value="CAL1412537.1"/>
    <property type="molecule type" value="Genomic_DNA"/>
</dbReference>
<feature type="region of interest" description="Disordered" evidence="1">
    <location>
        <begin position="1"/>
        <end position="39"/>
    </location>
</feature>
<dbReference type="Proteomes" id="UP001497516">
    <property type="component" value="Chromosome 9"/>
</dbReference>
<gene>
    <name evidence="3" type="ORF">LTRI10_LOCUS51823</name>
</gene>
<proteinExistence type="predicted"/>
<dbReference type="InterPro" id="IPR013103">
    <property type="entry name" value="RVT_2"/>
</dbReference>
<dbReference type="AlphaFoldDB" id="A0AAV2GQJ2"/>
<feature type="domain" description="Reverse transcriptase Ty1/copia-type" evidence="2">
    <location>
        <begin position="117"/>
        <end position="159"/>
    </location>
</feature>